<organism evidence="2 3">
    <name type="scientific">Halosegnis longus</name>
    <dbReference type="NCBI Taxonomy" id="2216012"/>
    <lineage>
        <taxon>Archaea</taxon>
        <taxon>Methanobacteriati</taxon>
        <taxon>Methanobacteriota</taxon>
        <taxon>Stenosarchaea group</taxon>
        <taxon>Halobacteria</taxon>
        <taxon>Halobacteriales</taxon>
        <taxon>Natronomonadaceae</taxon>
        <taxon>Halosegnis</taxon>
    </lineage>
</organism>
<keyword evidence="3" id="KW-1185">Reference proteome</keyword>
<reference evidence="2 3" key="1">
    <citation type="submission" date="2018-11" db="EMBL/GenBank/DDBJ databases">
        <title>Genome sequences of Natronomonas sp. CBA1133.</title>
        <authorList>
            <person name="Roh S.W."/>
            <person name="Cha I.-T."/>
        </authorList>
    </citation>
    <scope>NUCLEOTIDE SEQUENCE [LARGE SCALE GENOMIC DNA]</scope>
    <source>
        <strain evidence="2 3">CBA1133</strain>
    </source>
</reference>
<feature type="transmembrane region" description="Helical" evidence="1">
    <location>
        <begin position="67"/>
        <end position="86"/>
    </location>
</feature>
<dbReference type="Proteomes" id="UP000270581">
    <property type="component" value="Unassembled WGS sequence"/>
</dbReference>
<keyword evidence="1" id="KW-0472">Membrane</keyword>
<comment type="caution">
    <text evidence="2">The sequence shown here is derived from an EMBL/GenBank/DDBJ whole genome shotgun (WGS) entry which is preliminary data.</text>
</comment>
<evidence type="ECO:0000313" key="2">
    <source>
        <dbReference type="EMBL" id="RNJ22079.1"/>
    </source>
</evidence>
<keyword evidence="1" id="KW-0812">Transmembrane</keyword>
<keyword evidence="1" id="KW-1133">Transmembrane helix</keyword>
<accession>A0AAJ4UUJ7</accession>
<dbReference type="Pfam" id="PF18936">
    <property type="entry name" value="DUF5684"/>
    <property type="match status" value="1"/>
</dbReference>
<name>A0AAJ4UUJ7_9EURY</name>
<gene>
    <name evidence="2" type="ORF">Nmn1133_14165</name>
</gene>
<dbReference type="AlphaFoldDB" id="A0AAJ4UUJ7"/>
<evidence type="ECO:0000313" key="3">
    <source>
        <dbReference type="Proteomes" id="UP000270581"/>
    </source>
</evidence>
<evidence type="ECO:0000256" key="1">
    <source>
        <dbReference type="SAM" id="Phobius"/>
    </source>
</evidence>
<sequence>MRSALSSSDPVQFISSKNIELFVTLGLVVLIFAGFWKMFEKAGKPGWAGIVPIYNLYVLVKISGNTGWWFILFFIPVINFFSTLKISIDIAGKFNKGVLFGIGLTLFSFIFYPLLGFGDYQYDDATTPDKNMI</sequence>
<protein>
    <submittedName>
        <fullName evidence="2">Signal peptidase I</fullName>
    </submittedName>
</protein>
<dbReference type="EMBL" id="RJJC01000003">
    <property type="protein sequence ID" value="RNJ22079.1"/>
    <property type="molecule type" value="Genomic_DNA"/>
</dbReference>
<feature type="transmembrane region" description="Helical" evidence="1">
    <location>
        <begin position="21"/>
        <end position="39"/>
    </location>
</feature>
<feature type="transmembrane region" description="Helical" evidence="1">
    <location>
        <begin position="98"/>
        <end position="115"/>
    </location>
</feature>
<dbReference type="InterPro" id="IPR043739">
    <property type="entry name" value="DUF5684"/>
</dbReference>
<proteinExistence type="predicted"/>